<sequence>MKSSTPVSSCKEIECESNEIVTPSVPRYIKWIYRLDSFGIETRGIERVSPAERDEIAMSTSPYIQTLQVIGLWWAACGGLTSMSSFFLPTLVYSLSLRDSLISGLISMIIGCLVPAYCSMLGPKSGLRQMCQARFLFGQWGVKVVSLIVLVGGIGWSVVNCVLGGEILRAINGSISLAVGIVVIAVISLVVAVFGIRVLLKFQTILSVPILVATILFYVVVCKKTGHLGDANQMIKDMDIAYSDRAGNWISFFTVGYSVTATWGSGASDYYILFPENTSSTKVFFITFLGIAIPTTFVAVAGTICGTIALSYKPWNDAYNNLGTGGLIMETFSSWGTFGKFVTVLLFLSLICNNIMNTYSMAFEFQLIDQHLVFVPRWIWALVVTAIYIILSLLGREHFSTILGNFLPMLGYWISMYIALLLEENLIFRSSVKVKRLHEKEFDCDDNTTTPFYTMYNWNNWNRPRGRTLGLAACLAFCCGVAGAVVGMNQVYYRGPLADKIGQYGGDIGMFLAFGFAGIAYPPLRYWELKRFRR</sequence>
<dbReference type="GeneID" id="92207093"/>
<dbReference type="PANTHER" id="PTHR31806">
    <property type="entry name" value="PURINE-CYTOSINE PERMEASE FCY2-RELATED"/>
    <property type="match status" value="1"/>
</dbReference>
<dbReference type="EMBL" id="OZ022406">
    <property type="protein sequence ID" value="CAK9437519.1"/>
    <property type="molecule type" value="Genomic_DNA"/>
</dbReference>
<dbReference type="Proteomes" id="UP001497383">
    <property type="component" value="Chromosome 2"/>
</dbReference>
<evidence type="ECO:0000256" key="2">
    <source>
        <dbReference type="ARBA" id="ARBA00008974"/>
    </source>
</evidence>
<feature type="transmembrane region" description="Helical" evidence="8">
    <location>
        <begin position="72"/>
        <end position="94"/>
    </location>
</feature>
<name>A0ABP0ZHP5_9ASCO</name>
<comment type="similarity">
    <text evidence="2 7">Belongs to the purine-cytosine permease (2.A.39) family.</text>
</comment>
<feature type="transmembrane region" description="Helical" evidence="8">
    <location>
        <begin position="175"/>
        <end position="196"/>
    </location>
</feature>
<keyword evidence="10" id="KW-1185">Reference proteome</keyword>
<evidence type="ECO:0000256" key="8">
    <source>
        <dbReference type="SAM" id="Phobius"/>
    </source>
</evidence>
<dbReference type="Gene3D" id="1.10.4160.10">
    <property type="entry name" value="Hydantoin permease"/>
    <property type="match status" value="1"/>
</dbReference>
<evidence type="ECO:0008006" key="11">
    <source>
        <dbReference type="Google" id="ProtNLM"/>
    </source>
</evidence>
<evidence type="ECO:0000313" key="10">
    <source>
        <dbReference type="Proteomes" id="UP001497383"/>
    </source>
</evidence>
<dbReference type="InterPro" id="IPR001248">
    <property type="entry name" value="Pur-cyt_permease"/>
</dbReference>
<evidence type="ECO:0000256" key="3">
    <source>
        <dbReference type="ARBA" id="ARBA00022448"/>
    </source>
</evidence>
<feature type="transmembrane region" description="Helical" evidence="8">
    <location>
        <begin position="283"/>
        <end position="312"/>
    </location>
</feature>
<keyword evidence="4 8" id="KW-0812">Transmembrane</keyword>
<accession>A0ABP0ZHP5</accession>
<dbReference type="PIRSF" id="PIRSF002744">
    <property type="entry name" value="Pur-cyt_permease"/>
    <property type="match status" value="1"/>
</dbReference>
<comment type="subcellular location">
    <subcellularLocation>
        <location evidence="1">Membrane</location>
        <topology evidence="1">Multi-pass membrane protein</topology>
    </subcellularLocation>
</comment>
<dbReference type="RefSeq" id="XP_066828835.1">
    <property type="nucleotide sequence ID" value="XM_066971835.1"/>
</dbReference>
<keyword evidence="6 7" id="KW-0472">Membrane</keyword>
<evidence type="ECO:0000313" key="9">
    <source>
        <dbReference type="EMBL" id="CAK9437519.1"/>
    </source>
</evidence>
<feature type="transmembrane region" description="Helical" evidence="8">
    <location>
        <begin position="469"/>
        <end position="488"/>
    </location>
</feature>
<keyword evidence="5 8" id="KW-1133">Transmembrane helix</keyword>
<keyword evidence="3 7" id="KW-0813">Transport</keyword>
<feature type="transmembrane region" description="Helical" evidence="8">
    <location>
        <begin position="101"/>
        <end position="122"/>
    </location>
</feature>
<proteinExistence type="inferred from homology"/>
<feature type="transmembrane region" description="Helical" evidence="8">
    <location>
        <begin position="372"/>
        <end position="394"/>
    </location>
</feature>
<evidence type="ECO:0000256" key="1">
    <source>
        <dbReference type="ARBA" id="ARBA00004141"/>
    </source>
</evidence>
<organism evidence="9 10">
    <name type="scientific">Lodderomyces beijingensis</name>
    <dbReference type="NCBI Taxonomy" id="1775926"/>
    <lineage>
        <taxon>Eukaryota</taxon>
        <taxon>Fungi</taxon>
        <taxon>Dikarya</taxon>
        <taxon>Ascomycota</taxon>
        <taxon>Saccharomycotina</taxon>
        <taxon>Pichiomycetes</taxon>
        <taxon>Debaryomycetaceae</taxon>
        <taxon>Candida/Lodderomyces clade</taxon>
        <taxon>Lodderomyces</taxon>
    </lineage>
</organism>
<feature type="transmembrane region" description="Helical" evidence="8">
    <location>
        <begin position="406"/>
        <end position="428"/>
    </location>
</feature>
<feature type="transmembrane region" description="Helical" evidence="8">
    <location>
        <begin position="332"/>
        <end position="351"/>
    </location>
</feature>
<evidence type="ECO:0000256" key="6">
    <source>
        <dbReference type="ARBA" id="ARBA00023136"/>
    </source>
</evidence>
<feature type="transmembrane region" description="Helical" evidence="8">
    <location>
        <begin position="202"/>
        <end position="221"/>
    </location>
</feature>
<gene>
    <name evidence="9" type="ORF">LODBEIA_P18970</name>
</gene>
<evidence type="ECO:0000256" key="7">
    <source>
        <dbReference type="PIRNR" id="PIRNR002744"/>
    </source>
</evidence>
<feature type="transmembrane region" description="Helical" evidence="8">
    <location>
        <begin position="508"/>
        <end position="527"/>
    </location>
</feature>
<dbReference type="PANTHER" id="PTHR31806:SF17">
    <property type="entry name" value="VITAMIN B6 TRANSPORTER TPN1"/>
    <property type="match status" value="1"/>
</dbReference>
<feature type="transmembrane region" description="Helical" evidence="8">
    <location>
        <begin position="142"/>
        <end position="163"/>
    </location>
</feature>
<protein>
    <recommendedName>
        <fullName evidence="11">Purine-cytosine permease</fullName>
    </recommendedName>
</protein>
<evidence type="ECO:0000256" key="5">
    <source>
        <dbReference type="ARBA" id="ARBA00022989"/>
    </source>
</evidence>
<reference evidence="9 10" key="1">
    <citation type="submission" date="2024-03" db="EMBL/GenBank/DDBJ databases">
        <authorList>
            <person name="Brejova B."/>
        </authorList>
    </citation>
    <scope>NUCLEOTIDE SEQUENCE [LARGE SCALE GENOMIC DNA]</scope>
    <source>
        <strain evidence="9 10">CBS 14171</strain>
    </source>
</reference>
<dbReference type="Pfam" id="PF02133">
    <property type="entry name" value="Transp_cyt_pur"/>
    <property type="match status" value="1"/>
</dbReference>
<evidence type="ECO:0000256" key="4">
    <source>
        <dbReference type="ARBA" id="ARBA00022692"/>
    </source>
</evidence>
<dbReference type="InterPro" id="IPR026030">
    <property type="entry name" value="Pur-cyt_permease_Fcy2/21/22"/>
</dbReference>